<dbReference type="PROSITE" id="PS00455">
    <property type="entry name" value="AMP_BINDING"/>
    <property type="match status" value="1"/>
</dbReference>
<reference evidence="4 5" key="1">
    <citation type="submission" date="2020-08" db="EMBL/GenBank/DDBJ databases">
        <title>Genomic Encyclopedia of Type Strains, Phase III (KMG-III): the genomes of soil and plant-associated and newly described type strains.</title>
        <authorList>
            <person name="Whitman W."/>
        </authorList>
    </citation>
    <scope>NUCLEOTIDE SEQUENCE [LARGE SCALE GENOMIC DNA]</scope>
    <source>
        <strain evidence="4 5">CECT 3226</strain>
    </source>
</reference>
<dbReference type="GO" id="GO:0004467">
    <property type="term" value="F:long-chain fatty acid-CoA ligase activity"/>
    <property type="evidence" value="ECO:0007669"/>
    <property type="project" value="UniProtKB-EC"/>
</dbReference>
<dbReference type="GO" id="GO:0005524">
    <property type="term" value="F:ATP binding"/>
    <property type="evidence" value="ECO:0007669"/>
    <property type="project" value="UniProtKB-KW"/>
</dbReference>
<dbReference type="PANTHER" id="PTHR43272:SF33">
    <property type="entry name" value="AMP-BINDING DOMAIN-CONTAINING PROTEIN-RELATED"/>
    <property type="match status" value="1"/>
</dbReference>
<accession>A0A7W8BKE6</accession>
<dbReference type="CDD" id="cd05907">
    <property type="entry name" value="VL_LC_FACS_like"/>
    <property type="match status" value="1"/>
</dbReference>
<dbReference type="Gene3D" id="3.40.50.12780">
    <property type="entry name" value="N-terminal domain of ligase-like"/>
    <property type="match status" value="1"/>
</dbReference>
<comment type="caution">
    <text evidence="4">The sequence shown here is derived from an EMBL/GenBank/DDBJ whole genome shotgun (WGS) entry which is preliminary data.</text>
</comment>
<dbReference type="EMBL" id="JACHJE010000002">
    <property type="protein sequence ID" value="MBB5123956.1"/>
    <property type="molecule type" value="Genomic_DNA"/>
</dbReference>
<protein>
    <submittedName>
        <fullName evidence="4">Long-chain acyl-CoA synthetase</fullName>
        <ecNumber evidence="4">6.2.1.3</ecNumber>
    </submittedName>
</protein>
<organism evidence="4 5">
    <name type="scientific">Streptomyces griseoloalbus</name>
    <dbReference type="NCBI Taxonomy" id="67303"/>
    <lineage>
        <taxon>Bacteria</taxon>
        <taxon>Bacillati</taxon>
        <taxon>Actinomycetota</taxon>
        <taxon>Actinomycetes</taxon>
        <taxon>Kitasatosporales</taxon>
        <taxon>Streptomycetaceae</taxon>
        <taxon>Streptomyces</taxon>
    </lineage>
</organism>
<evidence type="ECO:0000256" key="2">
    <source>
        <dbReference type="ARBA" id="ARBA00022840"/>
    </source>
</evidence>
<dbReference type="EC" id="6.2.1.3" evidence="4"/>
<keyword evidence="1" id="KW-0547">Nucleotide-binding</keyword>
<sequence>MSTAYSSALDDDVHGAPVPVEPEIRRLDGVVREASVPPLAKPVRRGSLADLPFDNASAAPDAVVLSRKTADGRWRDVTAGQFAAQVTAVAKGLIAEGLVPGDRIAVMARTIYEWTVLDFAAWAAGLVTVPVYPTSSVFQARWILHDSGAVALVTETAGQAAALGPELPHLPDLRHVWTAEKGHVEALAQAGAHIPDHEVEVRRGMLVPDTLATLVYTSGTTGRPKGCALTHGNFFAEVDNAIELLYPVFKARTSEEASVLLFLPMSHVFGRMVAVACVRARVRLGHAPSLSAEDLLPDLASFRPTCLLAIPYMLEKVFNTARAKAEAGGRLATFDRAASVARRYGEAVEARQTGTGPGPSRPLKTARAFYDPLVYRRIRNAMGGRVRYAICGGSPLGRRLASFYAGAGIEIFEGYGLTETTGASTVTPPLKPRLGTVGWPLPGTRIRIAADGEILVGGEHVLRGYWDPQAGGVVPAAPDGWLPTGDLGELDDGGYLTITGRKKELIITAGGKSVAPAPLENWLRAHPLISQVMVLGDNRPYITALITLDPAGITHWRRMNGRHPVPPRLIADDEELRAILQRAIDEANRMLSRPESIRRFTILPVDFTEEAGHLTPSMKLRRDQILRDFAQEVEGLYADRGWTAGNQ</sequence>
<name>A0A7W8BKE6_9ACTN</name>
<dbReference type="PANTHER" id="PTHR43272">
    <property type="entry name" value="LONG-CHAIN-FATTY-ACID--COA LIGASE"/>
    <property type="match status" value="1"/>
</dbReference>
<dbReference type="InterPro" id="IPR042099">
    <property type="entry name" value="ANL_N_sf"/>
</dbReference>
<dbReference type="InterPro" id="IPR020845">
    <property type="entry name" value="AMP-binding_CS"/>
</dbReference>
<dbReference type="Pfam" id="PF00501">
    <property type="entry name" value="AMP-binding"/>
    <property type="match status" value="1"/>
</dbReference>
<dbReference type="Pfam" id="PF23562">
    <property type="entry name" value="AMP-binding_C_3"/>
    <property type="match status" value="1"/>
</dbReference>
<evidence type="ECO:0000313" key="4">
    <source>
        <dbReference type="EMBL" id="MBB5123956.1"/>
    </source>
</evidence>
<keyword evidence="4" id="KW-0436">Ligase</keyword>
<feature type="domain" description="AMP-dependent synthetase/ligase" evidence="3">
    <location>
        <begin position="55"/>
        <end position="466"/>
    </location>
</feature>
<dbReference type="Proteomes" id="UP000568022">
    <property type="component" value="Unassembled WGS sequence"/>
</dbReference>
<dbReference type="AlphaFoldDB" id="A0A7W8BKE6"/>
<keyword evidence="2" id="KW-0067">ATP-binding</keyword>
<gene>
    <name evidence="4" type="ORF">FHS32_000684</name>
</gene>
<dbReference type="SUPFAM" id="SSF56801">
    <property type="entry name" value="Acetyl-CoA synthetase-like"/>
    <property type="match status" value="1"/>
</dbReference>
<dbReference type="InterPro" id="IPR000873">
    <property type="entry name" value="AMP-dep_synth/lig_dom"/>
</dbReference>
<proteinExistence type="predicted"/>
<evidence type="ECO:0000313" key="5">
    <source>
        <dbReference type="Proteomes" id="UP000568022"/>
    </source>
</evidence>
<evidence type="ECO:0000256" key="1">
    <source>
        <dbReference type="ARBA" id="ARBA00022741"/>
    </source>
</evidence>
<dbReference type="GO" id="GO:0016020">
    <property type="term" value="C:membrane"/>
    <property type="evidence" value="ECO:0007669"/>
    <property type="project" value="TreeGrafter"/>
</dbReference>
<evidence type="ECO:0000259" key="3">
    <source>
        <dbReference type="Pfam" id="PF00501"/>
    </source>
</evidence>
<keyword evidence="5" id="KW-1185">Reference proteome</keyword>